<name>A0AAF3EEE7_9BILA</name>
<feature type="transmembrane region" description="Helical" evidence="2">
    <location>
        <begin position="60"/>
        <end position="80"/>
    </location>
</feature>
<accession>A0AAF3EEE7</accession>
<keyword evidence="2" id="KW-1133">Transmembrane helix</keyword>
<feature type="compositionally biased region" description="Basic and acidic residues" evidence="1">
    <location>
        <begin position="13"/>
        <end position="38"/>
    </location>
</feature>
<protein>
    <submittedName>
        <fullName evidence="4">Uncharacterized protein</fullName>
    </submittedName>
</protein>
<dbReference type="AlphaFoldDB" id="A0AAF3EEE7"/>
<keyword evidence="2" id="KW-0812">Transmembrane</keyword>
<feature type="compositionally biased region" description="Low complexity" evidence="1">
    <location>
        <begin position="405"/>
        <end position="416"/>
    </location>
</feature>
<evidence type="ECO:0000313" key="3">
    <source>
        <dbReference type="Proteomes" id="UP000887575"/>
    </source>
</evidence>
<feature type="compositionally biased region" description="Basic and acidic residues" evidence="1">
    <location>
        <begin position="85"/>
        <end position="98"/>
    </location>
</feature>
<proteinExistence type="predicted"/>
<feature type="region of interest" description="Disordered" evidence="1">
    <location>
        <begin position="391"/>
        <end position="416"/>
    </location>
</feature>
<evidence type="ECO:0000313" key="4">
    <source>
        <dbReference type="WBParaSite" id="MBELARI_LOCUS12348"/>
    </source>
</evidence>
<dbReference type="WBParaSite" id="MBELARI_LOCUS12348">
    <property type="protein sequence ID" value="MBELARI_LOCUS12348"/>
    <property type="gene ID" value="MBELARI_LOCUS12348"/>
</dbReference>
<organism evidence="3 4">
    <name type="scientific">Mesorhabditis belari</name>
    <dbReference type="NCBI Taxonomy" id="2138241"/>
    <lineage>
        <taxon>Eukaryota</taxon>
        <taxon>Metazoa</taxon>
        <taxon>Ecdysozoa</taxon>
        <taxon>Nematoda</taxon>
        <taxon>Chromadorea</taxon>
        <taxon>Rhabditida</taxon>
        <taxon>Rhabditina</taxon>
        <taxon>Rhabditomorpha</taxon>
        <taxon>Rhabditoidea</taxon>
        <taxon>Rhabditidae</taxon>
        <taxon>Mesorhabditinae</taxon>
        <taxon>Mesorhabditis</taxon>
    </lineage>
</organism>
<sequence length="445" mass="50356">MRRRRPPEENEEEQQRVRQEKPEKQKRQRDEINSDLEKPSTSTTQQSTVRNHISRVHRRFVQVLIWVHFGSLIACAAAGLQGSREGSEGGHSSTDRRGIHGGPGPPLISSSSFSTSPSSLPPSTMTSPRPPLPFARLIRTRPQTDPQTPNMSYFWQEDRSPHHMCSFEYPNRTSFLNATYLFQENHPISIWEVFSGSASARGDFSWEDNRLRLKEGVQGADCVYGSYNNCMRCFSRVRASLGRLSDAYNVFSKTLHRFDCMKAVDTATATRPFSPNGSCEHCKTWYGRWLLVHLVDVWMRPPCINWCYYAQLACPHLATSKVVDYAGHPSFQCRDMHIPVGDTVDAYSCNCVHPCDVRGVVSIKSGSGSGNKRSENDFFAANEHCRARRRNCKNTNHDRGKQQNGSSRSGSITSTSKSIDRSTRLLILSILFISFHQSRQIIGFS</sequence>
<feature type="compositionally biased region" description="Polar residues" evidence="1">
    <location>
        <begin position="39"/>
        <end position="50"/>
    </location>
</feature>
<keyword evidence="2" id="KW-0472">Membrane</keyword>
<feature type="region of interest" description="Disordered" evidence="1">
    <location>
        <begin position="82"/>
        <end position="134"/>
    </location>
</feature>
<feature type="compositionally biased region" description="Low complexity" evidence="1">
    <location>
        <begin position="107"/>
        <end position="127"/>
    </location>
</feature>
<keyword evidence="3" id="KW-1185">Reference proteome</keyword>
<evidence type="ECO:0000256" key="1">
    <source>
        <dbReference type="SAM" id="MobiDB-lite"/>
    </source>
</evidence>
<reference evidence="4" key="1">
    <citation type="submission" date="2024-02" db="UniProtKB">
        <authorList>
            <consortium name="WormBaseParasite"/>
        </authorList>
    </citation>
    <scope>IDENTIFICATION</scope>
</reference>
<feature type="region of interest" description="Disordered" evidence="1">
    <location>
        <begin position="1"/>
        <end position="50"/>
    </location>
</feature>
<dbReference type="Proteomes" id="UP000887575">
    <property type="component" value="Unassembled WGS sequence"/>
</dbReference>
<evidence type="ECO:0000256" key="2">
    <source>
        <dbReference type="SAM" id="Phobius"/>
    </source>
</evidence>